<gene>
    <name evidence="2" type="ORF">ACFPJ6_00590</name>
</gene>
<keyword evidence="2" id="KW-0378">Hydrolase</keyword>
<organism evidence="2 3">
    <name type="scientific">Aquipuribacter nitratireducens</name>
    <dbReference type="NCBI Taxonomy" id="650104"/>
    <lineage>
        <taxon>Bacteria</taxon>
        <taxon>Bacillati</taxon>
        <taxon>Actinomycetota</taxon>
        <taxon>Actinomycetes</taxon>
        <taxon>Micrococcales</taxon>
        <taxon>Intrasporangiaceae</taxon>
        <taxon>Aquipuribacter</taxon>
    </lineage>
</organism>
<dbReference type="PANTHER" id="PTHR32268:SF15">
    <property type="entry name" value="HOMOSERINE ACETYLTRANSFERASE FAMILY PROTEIN (AFU_ORTHOLOGUE AFUA_1G15350)"/>
    <property type="match status" value="1"/>
</dbReference>
<sequence length="358" mass="39742">MYDNPFYTPEAQGPYRMHRIGPFDLEEGGHIADLELAYATYGELNEAKDNAIVIPTWFSGTHQTWEQVYIGEGRALDPTRYFVVVINQIGNGLSTSPHTTSDPSIAMSRFPKVRIGDDVRAQHRLVTELFGLTEIALVVGGSMGAQQTYEWAVAYPDMVKRAAPIAGTAQNTPHDFLFTQSLMDAVTSDPGWAGGEYASNTDVADGLARHAGVWAVVGLSTEFWKTEFWRGLEPLDGGPPYADFVEFHRRFHEWLFQLMDPNALLTMGWKWQRGDVARHTGGDLAAALGRITAKTVVLPIDEDMFFPPRDCEAEQRLVPGAELRVLHSVAGHFGLFGFEKTYLDELDQHLGELLATPA</sequence>
<evidence type="ECO:0000313" key="3">
    <source>
        <dbReference type="Proteomes" id="UP001596122"/>
    </source>
</evidence>
<accession>A0ABW0GII2</accession>
<dbReference type="SUPFAM" id="SSF53474">
    <property type="entry name" value="alpha/beta-Hydrolases"/>
    <property type="match status" value="1"/>
</dbReference>
<reference evidence="3" key="1">
    <citation type="journal article" date="2019" name="Int. J. Syst. Evol. Microbiol.">
        <title>The Global Catalogue of Microorganisms (GCM) 10K type strain sequencing project: providing services to taxonomists for standard genome sequencing and annotation.</title>
        <authorList>
            <consortium name="The Broad Institute Genomics Platform"/>
            <consortium name="The Broad Institute Genome Sequencing Center for Infectious Disease"/>
            <person name="Wu L."/>
            <person name="Ma J."/>
        </authorList>
    </citation>
    <scope>NUCLEOTIDE SEQUENCE [LARGE SCALE GENOMIC DNA]</scope>
    <source>
        <strain evidence="3">CCUG 43114</strain>
    </source>
</reference>
<dbReference type="Pfam" id="PF00561">
    <property type="entry name" value="Abhydrolase_1"/>
    <property type="match status" value="1"/>
</dbReference>
<name>A0ABW0GII2_9MICO</name>
<evidence type="ECO:0000259" key="1">
    <source>
        <dbReference type="Pfam" id="PF00561"/>
    </source>
</evidence>
<keyword evidence="3" id="KW-1185">Reference proteome</keyword>
<dbReference type="NCBIfam" id="NF005757">
    <property type="entry name" value="PRK07581.1"/>
    <property type="match status" value="1"/>
</dbReference>
<dbReference type="Gene3D" id="3.40.50.1820">
    <property type="entry name" value="alpha/beta hydrolase"/>
    <property type="match status" value="1"/>
</dbReference>
<dbReference type="Proteomes" id="UP001596122">
    <property type="component" value="Unassembled WGS sequence"/>
</dbReference>
<dbReference type="GO" id="GO:0016787">
    <property type="term" value="F:hydrolase activity"/>
    <property type="evidence" value="ECO:0007669"/>
    <property type="project" value="UniProtKB-KW"/>
</dbReference>
<dbReference type="EMBL" id="JBHSLD010000001">
    <property type="protein sequence ID" value="MFC5379278.1"/>
    <property type="molecule type" value="Genomic_DNA"/>
</dbReference>
<protein>
    <submittedName>
        <fullName evidence="2">Alpha/beta fold hydrolase</fullName>
    </submittedName>
</protein>
<proteinExistence type="predicted"/>
<feature type="domain" description="AB hydrolase-1" evidence="1">
    <location>
        <begin position="67"/>
        <end position="202"/>
    </location>
</feature>
<dbReference type="InterPro" id="IPR000073">
    <property type="entry name" value="AB_hydrolase_1"/>
</dbReference>
<dbReference type="PANTHER" id="PTHR32268">
    <property type="entry name" value="HOMOSERINE O-ACETYLTRANSFERASE"/>
    <property type="match status" value="1"/>
</dbReference>
<dbReference type="InterPro" id="IPR029058">
    <property type="entry name" value="AB_hydrolase_fold"/>
</dbReference>
<comment type="caution">
    <text evidence="2">The sequence shown here is derived from an EMBL/GenBank/DDBJ whole genome shotgun (WGS) entry which is preliminary data.</text>
</comment>
<dbReference type="InterPro" id="IPR008220">
    <property type="entry name" value="HAT_MetX-like"/>
</dbReference>
<dbReference type="RefSeq" id="WP_340266642.1">
    <property type="nucleotide sequence ID" value="NZ_JBBEOG010000001.1"/>
</dbReference>
<evidence type="ECO:0000313" key="2">
    <source>
        <dbReference type="EMBL" id="MFC5379278.1"/>
    </source>
</evidence>
<dbReference type="PIRSF" id="PIRSF000443">
    <property type="entry name" value="Homoser_Ac_trans"/>
    <property type="match status" value="1"/>
</dbReference>